<feature type="transmembrane region" description="Helical" evidence="8">
    <location>
        <begin position="106"/>
        <end position="132"/>
    </location>
</feature>
<keyword evidence="11" id="KW-1185">Reference proteome</keyword>
<proteinExistence type="predicted"/>
<dbReference type="GO" id="GO:0016763">
    <property type="term" value="F:pentosyltransferase activity"/>
    <property type="evidence" value="ECO:0007669"/>
    <property type="project" value="TreeGrafter"/>
</dbReference>
<feature type="transmembrane region" description="Helical" evidence="8">
    <location>
        <begin position="312"/>
        <end position="330"/>
    </location>
</feature>
<dbReference type="GO" id="GO:0009103">
    <property type="term" value="P:lipopolysaccharide biosynthetic process"/>
    <property type="evidence" value="ECO:0007669"/>
    <property type="project" value="UniProtKB-ARBA"/>
</dbReference>
<dbReference type="OrthoDB" id="9813729at2"/>
<reference evidence="10 11" key="1">
    <citation type="submission" date="2016-11" db="EMBL/GenBank/DDBJ databases">
        <authorList>
            <person name="Jaros S."/>
            <person name="Januszkiewicz K."/>
            <person name="Wedrychowicz H."/>
        </authorList>
    </citation>
    <scope>NUCLEOTIDE SEQUENCE [LARGE SCALE GENOMIC DNA]</scope>
    <source>
        <strain evidence="10 11">DSM 27063</strain>
    </source>
</reference>
<organism evidence="10 11">
    <name type="scientific">Tangfeifania diversioriginum</name>
    <dbReference type="NCBI Taxonomy" id="1168035"/>
    <lineage>
        <taxon>Bacteria</taxon>
        <taxon>Pseudomonadati</taxon>
        <taxon>Bacteroidota</taxon>
        <taxon>Bacteroidia</taxon>
        <taxon>Marinilabiliales</taxon>
        <taxon>Prolixibacteraceae</taxon>
        <taxon>Tangfeifania</taxon>
    </lineage>
</organism>
<keyword evidence="4 10" id="KW-0808">Transferase</keyword>
<dbReference type="EMBL" id="FQZE01000021">
    <property type="protein sequence ID" value="SHJ50695.1"/>
    <property type="molecule type" value="Genomic_DNA"/>
</dbReference>
<feature type="transmembrane region" description="Helical" evidence="8">
    <location>
        <begin position="67"/>
        <end position="85"/>
    </location>
</feature>
<protein>
    <submittedName>
        <fullName evidence="10">Dolichyl-phosphate-mannose-protein mannosyltransferase</fullName>
    </submittedName>
</protein>
<evidence type="ECO:0000256" key="5">
    <source>
        <dbReference type="ARBA" id="ARBA00022692"/>
    </source>
</evidence>
<keyword evidence="5 8" id="KW-0812">Transmembrane</keyword>
<feature type="transmembrane region" description="Helical" evidence="8">
    <location>
        <begin position="144"/>
        <end position="169"/>
    </location>
</feature>
<dbReference type="AlphaFoldDB" id="A0A1M6JVD9"/>
<dbReference type="InterPro" id="IPR038731">
    <property type="entry name" value="RgtA/B/C-like"/>
</dbReference>
<keyword evidence="7 8" id="KW-0472">Membrane</keyword>
<dbReference type="PANTHER" id="PTHR33908:SF11">
    <property type="entry name" value="MEMBRANE PROTEIN"/>
    <property type="match status" value="1"/>
</dbReference>
<evidence type="ECO:0000313" key="10">
    <source>
        <dbReference type="EMBL" id="SHJ50695.1"/>
    </source>
</evidence>
<name>A0A1M6JVD9_9BACT</name>
<sequence>MKNLGKTHYYILGIWFIINLLQAAFTGLHSDETYYWMYSQELAWGYFEHPPMVALFIWLGQLLPGELGVRLFFVLLSTLTLALIFNELNERKDLFFQTIFVFSFPLIHTHIAGFIALPDVPLVFFTLIFLILYRKFILHPNFKLSILLAIVVAAMIYSKYHAFLVIGLTVLSNLKLFRNKYFWTIVVLALILLTPHIWWLVENEFPGFKYHLLERTNPIRMKYVFPNIFSQLLMAGPLTGIIIFWLIGKVKIQNLFQRTLLFNILGFYIIFFFLSFKTRVEAHWSAAMIPMLMIIIYPYFEGREKLKLWFKRLTLPIIVISILARFYVALDVIPSIGKSKSVFYNKKAVAQEIKSMANGKKVGFYNNYASISNYIFYTGDSAVLLSTPTYRFCQYDLREYEQYANGEPLLAIKPVQLNPANQKVLVNGKVEGITEIEEFQSLKKLEIALLNVNKNEGGYEIDLSLTNNSGHPVYTNHISEPVLGIIQNREEIYAAPLTTSSKKSVIREGEIASIKLTVAKEILQKNIPVTFFTRSKKMIRGEVLPLRYDDLFK</sequence>
<evidence type="ECO:0000256" key="6">
    <source>
        <dbReference type="ARBA" id="ARBA00022989"/>
    </source>
</evidence>
<feature type="transmembrane region" description="Helical" evidence="8">
    <location>
        <begin position="282"/>
        <end position="300"/>
    </location>
</feature>
<dbReference type="PANTHER" id="PTHR33908">
    <property type="entry name" value="MANNOSYLTRANSFERASE YKCB-RELATED"/>
    <property type="match status" value="1"/>
</dbReference>
<evidence type="ECO:0000313" key="11">
    <source>
        <dbReference type="Proteomes" id="UP000184050"/>
    </source>
</evidence>
<feature type="transmembrane region" description="Helical" evidence="8">
    <location>
        <begin position="228"/>
        <end position="247"/>
    </location>
</feature>
<evidence type="ECO:0000256" key="8">
    <source>
        <dbReference type="SAM" id="Phobius"/>
    </source>
</evidence>
<evidence type="ECO:0000256" key="1">
    <source>
        <dbReference type="ARBA" id="ARBA00004651"/>
    </source>
</evidence>
<evidence type="ECO:0000256" key="7">
    <source>
        <dbReference type="ARBA" id="ARBA00023136"/>
    </source>
</evidence>
<dbReference type="STRING" id="1168035.SAMN05444280_12146"/>
<evidence type="ECO:0000259" key="9">
    <source>
        <dbReference type="Pfam" id="PF13231"/>
    </source>
</evidence>
<dbReference type="InterPro" id="IPR050297">
    <property type="entry name" value="LipidA_mod_glycosyltrf_83"/>
</dbReference>
<accession>A0A1M6JVD9</accession>
<keyword evidence="3 10" id="KW-0328">Glycosyltransferase</keyword>
<dbReference type="RefSeq" id="WP_073170379.1">
    <property type="nucleotide sequence ID" value="NZ_FQZE01000021.1"/>
</dbReference>
<feature type="domain" description="Glycosyltransferase RgtA/B/C/D-like" evidence="9">
    <location>
        <begin position="49"/>
        <end position="199"/>
    </location>
</feature>
<feature type="transmembrane region" description="Helical" evidence="8">
    <location>
        <begin position="259"/>
        <end position="276"/>
    </location>
</feature>
<keyword evidence="2" id="KW-1003">Cell membrane</keyword>
<dbReference type="GO" id="GO:0005886">
    <property type="term" value="C:plasma membrane"/>
    <property type="evidence" value="ECO:0007669"/>
    <property type="project" value="UniProtKB-SubCell"/>
</dbReference>
<feature type="transmembrane region" description="Helical" evidence="8">
    <location>
        <begin position="181"/>
        <end position="201"/>
    </location>
</feature>
<dbReference type="Pfam" id="PF13231">
    <property type="entry name" value="PMT_2"/>
    <property type="match status" value="1"/>
</dbReference>
<comment type="subcellular location">
    <subcellularLocation>
        <location evidence="1">Cell membrane</location>
        <topology evidence="1">Multi-pass membrane protein</topology>
    </subcellularLocation>
</comment>
<gene>
    <name evidence="10" type="ORF">SAMN05444280_12146</name>
</gene>
<evidence type="ECO:0000256" key="2">
    <source>
        <dbReference type="ARBA" id="ARBA00022475"/>
    </source>
</evidence>
<feature type="transmembrane region" description="Helical" evidence="8">
    <location>
        <begin position="9"/>
        <end position="28"/>
    </location>
</feature>
<evidence type="ECO:0000256" key="4">
    <source>
        <dbReference type="ARBA" id="ARBA00022679"/>
    </source>
</evidence>
<keyword evidence="6 8" id="KW-1133">Transmembrane helix</keyword>
<evidence type="ECO:0000256" key="3">
    <source>
        <dbReference type="ARBA" id="ARBA00022676"/>
    </source>
</evidence>
<dbReference type="Proteomes" id="UP000184050">
    <property type="component" value="Unassembled WGS sequence"/>
</dbReference>